<reference evidence="1" key="1">
    <citation type="journal article" date="2014" name="Front. Microbiol.">
        <title>High frequency of phylogenetically diverse reductive dehalogenase-homologous genes in deep subseafloor sedimentary metagenomes.</title>
        <authorList>
            <person name="Kawai M."/>
            <person name="Futagami T."/>
            <person name="Toyoda A."/>
            <person name="Takaki Y."/>
            <person name="Nishi S."/>
            <person name="Hori S."/>
            <person name="Arai W."/>
            <person name="Tsubouchi T."/>
            <person name="Morono Y."/>
            <person name="Uchiyama I."/>
            <person name="Ito T."/>
            <person name="Fujiyama A."/>
            <person name="Inagaki F."/>
            <person name="Takami H."/>
        </authorList>
    </citation>
    <scope>NUCLEOTIDE SEQUENCE</scope>
    <source>
        <strain evidence="1">Expedition CK06-06</strain>
    </source>
</reference>
<name>X1DVN3_9ZZZZ</name>
<gene>
    <name evidence="1" type="ORF">S01H4_64640</name>
</gene>
<dbReference type="EMBL" id="BART01039269">
    <property type="protein sequence ID" value="GAH12295.1"/>
    <property type="molecule type" value="Genomic_DNA"/>
</dbReference>
<sequence length="124" mass="13894">VTAYAGKIGVGPEVYYQNSEQGILLTEFIKGRTANYDDMVNEPNRSLIIANVKKLHQATQLAFAKARTLAVQIQNILKIADSTILQQQLETLELVAPLKSLFRCEENNITPTLIHNDLHSYNIL</sequence>
<evidence type="ECO:0000313" key="1">
    <source>
        <dbReference type="EMBL" id="GAH12295.1"/>
    </source>
</evidence>
<dbReference type="Gene3D" id="3.90.1200.10">
    <property type="match status" value="1"/>
</dbReference>
<dbReference type="SUPFAM" id="SSF56112">
    <property type="entry name" value="Protein kinase-like (PK-like)"/>
    <property type="match status" value="1"/>
</dbReference>
<comment type="caution">
    <text evidence="1">The sequence shown here is derived from an EMBL/GenBank/DDBJ whole genome shotgun (WGS) entry which is preliminary data.</text>
</comment>
<proteinExistence type="predicted"/>
<dbReference type="InterPro" id="IPR011009">
    <property type="entry name" value="Kinase-like_dom_sf"/>
</dbReference>
<accession>X1DVN3</accession>
<dbReference type="AlphaFoldDB" id="X1DVN3"/>
<dbReference type="Gene3D" id="3.30.200.20">
    <property type="entry name" value="Phosphorylase Kinase, domain 1"/>
    <property type="match status" value="1"/>
</dbReference>
<organism evidence="1">
    <name type="scientific">marine sediment metagenome</name>
    <dbReference type="NCBI Taxonomy" id="412755"/>
    <lineage>
        <taxon>unclassified sequences</taxon>
        <taxon>metagenomes</taxon>
        <taxon>ecological metagenomes</taxon>
    </lineage>
</organism>
<feature type="non-terminal residue" evidence="1">
    <location>
        <position position="1"/>
    </location>
</feature>
<protein>
    <submittedName>
        <fullName evidence="1">Uncharacterized protein</fullName>
    </submittedName>
</protein>
<feature type="non-terminal residue" evidence="1">
    <location>
        <position position="124"/>
    </location>
</feature>